<dbReference type="EMBL" id="UOFN01000118">
    <property type="protein sequence ID" value="VAW79750.1"/>
    <property type="molecule type" value="Genomic_DNA"/>
</dbReference>
<gene>
    <name evidence="2" type="ORF">MNBD_GAMMA15-882</name>
</gene>
<reference evidence="2" key="1">
    <citation type="submission" date="2018-06" db="EMBL/GenBank/DDBJ databases">
        <authorList>
            <person name="Zhirakovskaya E."/>
        </authorList>
    </citation>
    <scope>NUCLEOTIDE SEQUENCE</scope>
</reference>
<feature type="transmembrane region" description="Helical" evidence="1">
    <location>
        <begin position="63"/>
        <end position="81"/>
    </location>
</feature>
<name>A0A3B0YT05_9ZZZZ</name>
<evidence type="ECO:0000256" key="1">
    <source>
        <dbReference type="SAM" id="Phobius"/>
    </source>
</evidence>
<dbReference type="AlphaFoldDB" id="A0A3B0YT05"/>
<evidence type="ECO:0000313" key="2">
    <source>
        <dbReference type="EMBL" id="VAW79750.1"/>
    </source>
</evidence>
<keyword evidence="1" id="KW-0472">Membrane</keyword>
<keyword evidence="1" id="KW-1133">Transmembrane helix</keyword>
<protein>
    <submittedName>
        <fullName evidence="2">Uncharacterized protein</fullName>
    </submittedName>
</protein>
<feature type="transmembrane region" description="Helical" evidence="1">
    <location>
        <begin position="107"/>
        <end position="128"/>
    </location>
</feature>
<proteinExistence type="predicted"/>
<sequence length="134" mass="14726">MSTDTTTVDKSTRHFGWLALFASTGTLVCCALPIILVTLGFGSVVAAMTSSMPFLITLSQHKIAVFILSAGLLSVAGWMLYGRNTHCPTDPELARRCAQAQRWNRRIWGLGLTLWGIGFIAAFLSLPLRKWLGW</sequence>
<organism evidence="2">
    <name type="scientific">hydrothermal vent metagenome</name>
    <dbReference type="NCBI Taxonomy" id="652676"/>
    <lineage>
        <taxon>unclassified sequences</taxon>
        <taxon>metagenomes</taxon>
        <taxon>ecological metagenomes</taxon>
    </lineage>
</organism>
<accession>A0A3B0YT05</accession>
<feature type="transmembrane region" description="Helical" evidence="1">
    <location>
        <begin position="15"/>
        <end position="42"/>
    </location>
</feature>
<keyword evidence="1" id="KW-0812">Transmembrane</keyword>